<accession>A0ACA9KRN5</accession>
<sequence length="1836" mass="207516">LRIKPLTEEDVAKLPSRFQRQVITTSPFASNQIIVEAEKHPVFQFDFVFGPESTQQEIYDNIAVESLIENFLEGFNVTILAYGQTSSGKTFTMGTADNDLIPSNQKGIIPRAMSTLFSLMNTKKYHSQKFTMNVSFIEIYNEDLIDLLGEGVGDSRPHVTIREDSRGNIYWNGLQEMRVNSVEEVMGYLIKGSQNRQVGATDMNSQSSRSHAIFSVTMSHQKFVNGGASSPPPSRSQSQINLAGSERLKRTAASGDRAKEGISINSGLLALGNVISILGDPNKTKHKTHIPYRDSKLTRLLQDSLGGNAKTLMIACVSPVELNLSETLNTLKYAQRARNIKNSATVNQEETSWNDVGHLQNLVLKLRGEVSSLKVALAASEASTAGNNVGDNKSNDKTSPPATNGTVPSAVNVQTTQSLLRPPTSGTKIPGSGISGRKTPTPTASGIPGRKTPTPTASGIPGRNTPTLAASGKPAPSLALTRSVSTSGIPGKVTPTSGIPGRTTPTLGSGREATSMLRRSSNNISFDETQETRDHLETIEHQFLQLQKSYAELSAKYGKVSAELAKHQDNNENTEKNFISLAEPIIEEYEKSISTLESNLAATQAALTHAELMLEGHQEKLAKSQKTTNLYKEIESSLRNEIEKLKSKLEEREAQAKLVEKRDAQLDELKIKHQRSLDQIQELQSKLMDVNQQVSDLGSKLSNLQDNHDKKLANLADSESKYQASLRLIHDLQIQLDETQQKHSRMIEDLHSTSSTPMTPWTPMSSHPESRSDGSSPPKPAEPSATSRPLLHRKAKSMSSVEIRGDSSSHAAIIEKLQFELELFESFHKDKSQSLDAVKRELNKLEQHHQETLEVVSELRGEIERRDALALLQVNSVMNNFENGIHSPSGSRVNELEIVNRLRKDVDQLKERQRQIMQNIFEREKEDKLKSEEARRLQLSIFQLREELIVAVEEQKHASDTEKASSMVVELLSKIKELEEKLAATRVDSQLTLIAEDFLVGTSDPRSVETIELREKVEKIQADIQAKSQTIAILLLSEGLQGVGAYRLTSNDKIANMKVTNESPINTVDGDFLGEMPSDKLEQNNIDERVTAKDTFDIIQLKLSSLQKELSNESDSNNISQDVVDNKEESKEGLVSLLQSYFETLKSDIKRKNELIESLKLDLIDKGMIQRRLWECEAELLVLSQRFIIIERHERELQNQNSRAEGIDKLKASRSEYNNSMGKEVFILERLRTLDSEESRIQKDLECIITQELLGCDQSNLARKSESAEEKLERSSEDEHNKKSAAEQLRSQLNDIKETKKTIIHEWESMESNFRAQAKLVITLEDEIQMLMDELKMTKQSRSEILKKSKALEDQLAKVEKEREGCVRRVNDLQQTIEGREVEQKDLVSSFERRISDLDTQIHDLKTALKKTSDALTEKEQSLSIKDSLLKELQSSIQRVEDELKTVELAKSAESERARKFQSNIVSLESKIVDLETKLHESPSPEDLEAMRQSAAKNLALVKEMEIKLEETDGQNATERATILETVSRLTIELEEKRVTEDDRKQLIKELEGVLHEREEKLKEINKKFEQAKELEYRQTEKVQALEIQLQDLQRSRDEELVKLEEANAEMENLKEQYLCLQNDTRIAAQNSENLEKIMSNDLRTQLGQCQEMIGELKSKIIQLENEKEKQCKIKSEMEERYRNLQQEHTLVKEDFAETVGRLEELELLSHEQKRRLMELETLLEEAIEKQEGYSRDVEEEKKEKLSIMASLEKSLSENQKLLGESEQQLQKMKQENMELERQVSALKVQLDEITEQYEQAKLSVQEEKKTNEQERKAKDVALNELETQLKAFQCV</sequence>
<protein>
    <submittedName>
        <fullName evidence="1">9049_t:CDS:1</fullName>
    </submittedName>
</protein>
<evidence type="ECO:0000313" key="1">
    <source>
        <dbReference type="EMBL" id="CAG8489518.1"/>
    </source>
</evidence>
<dbReference type="Proteomes" id="UP000789525">
    <property type="component" value="Unassembled WGS sequence"/>
</dbReference>
<feature type="non-terminal residue" evidence="1">
    <location>
        <position position="1"/>
    </location>
</feature>
<dbReference type="EMBL" id="CAJVPT010002956">
    <property type="protein sequence ID" value="CAG8489518.1"/>
    <property type="molecule type" value="Genomic_DNA"/>
</dbReference>
<gene>
    <name evidence="1" type="ORF">ACOLOM_LOCUS2320</name>
</gene>
<comment type="caution">
    <text evidence="1">The sequence shown here is derived from an EMBL/GenBank/DDBJ whole genome shotgun (WGS) entry which is preliminary data.</text>
</comment>
<proteinExistence type="predicted"/>
<name>A0ACA9KRN5_9GLOM</name>
<evidence type="ECO:0000313" key="2">
    <source>
        <dbReference type="Proteomes" id="UP000789525"/>
    </source>
</evidence>
<organism evidence="1 2">
    <name type="scientific">Acaulospora colombiana</name>
    <dbReference type="NCBI Taxonomy" id="27376"/>
    <lineage>
        <taxon>Eukaryota</taxon>
        <taxon>Fungi</taxon>
        <taxon>Fungi incertae sedis</taxon>
        <taxon>Mucoromycota</taxon>
        <taxon>Glomeromycotina</taxon>
        <taxon>Glomeromycetes</taxon>
        <taxon>Diversisporales</taxon>
        <taxon>Acaulosporaceae</taxon>
        <taxon>Acaulospora</taxon>
    </lineage>
</organism>
<keyword evidence="2" id="KW-1185">Reference proteome</keyword>
<reference evidence="1" key="1">
    <citation type="submission" date="2021-06" db="EMBL/GenBank/DDBJ databases">
        <authorList>
            <person name="Kallberg Y."/>
            <person name="Tangrot J."/>
            <person name="Rosling A."/>
        </authorList>
    </citation>
    <scope>NUCLEOTIDE SEQUENCE</scope>
    <source>
        <strain evidence="1">CL356</strain>
    </source>
</reference>